<dbReference type="InterPro" id="IPR001865">
    <property type="entry name" value="Ribosomal_uS2"/>
</dbReference>
<dbReference type="PROSITE" id="PS00962">
    <property type="entry name" value="RIBOSOMAL_S2_1"/>
    <property type="match status" value="1"/>
</dbReference>
<gene>
    <name evidence="5 6" type="primary">rpsB</name>
    <name evidence="6" type="ORF">COV06_02400</name>
</gene>
<evidence type="ECO:0000256" key="4">
    <source>
        <dbReference type="ARBA" id="ARBA00035256"/>
    </source>
</evidence>
<dbReference type="EMBL" id="PCYM01000004">
    <property type="protein sequence ID" value="PIR47642.1"/>
    <property type="molecule type" value="Genomic_DNA"/>
</dbReference>
<sequence length="247" mass="27687">MSTKLPTMEELLQAGAHFGHLASRWHPKMGEFIFGKRQGVHIIDLEKTLEQLEKVTGYVEQLVANNGNILFLGTKAQTKGYVREAADRCGMPYVTERWLGGTLTNFVEISKLIKRYHMLKRMFETGEMQKKYSKREQLTFEREIADLEIRIGGLKTLDKEPDAIAVFDVRSEMTAIKEANRKGIPVVAICDTNVNPLVVQHVIPANDDAIKSIEMMTDLIAAAVLEGKKNRIVPQKAAPVIAKAAIK</sequence>
<proteinExistence type="inferred from homology"/>
<dbReference type="PRINTS" id="PR00395">
    <property type="entry name" value="RIBOSOMALS2"/>
</dbReference>
<dbReference type="AlphaFoldDB" id="A0A2H0RM67"/>
<keyword evidence="2 5" id="KW-0689">Ribosomal protein</keyword>
<dbReference type="GO" id="GO:0003735">
    <property type="term" value="F:structural constituent of ribosome"/>
    <property type="evidence" value="ECO:0007669"/>
    <property type="project" value="InterPro"/>
</dbReference>
<reference evidence="6 7" key="1">
    <citation type="submission" date="2017-09" db="EMBL/GenBank/DDBJ databases">
        <title>Depth-based differentiation of microbial function through sediment-hosted aquifers and enrichment of novel symbionts in the deep terrestrial subsurface.</title>
        <authorList>
            <person name="Probst A.J."/>
            <person name="Ladd B."/>
            <person name="Jarett J.K."/>
            <person name="Geller-Mcgrath D.E."/>
            <person name="Sieber C.M."/>
            <person name="Emerson J.B."/>
            <person name="Anantharaman K."/>
            <person name="Thomas B.C."/>
            <person name="Malmstrom R."/>
            <person name="Stieglmeier M."/>
            <person name="Klingl A."/>
            <person name="Woyke T."/>
            <person name="Ryan C.M."/>
            <person name="Banfield J.F."/>
        </authorList>
    </citation>
    <scope>NUCLEOTIDE SEQUENCE [LARGE SCALE GENOMIC DNA]</scope>
    <source>
        <strain evidence="6">CG10_big_fil_rev_8_21_14_0_10_50_16</strain>
    </source>
</reference>
<dbReference type="SUPFAM" id="SSF52313">
    <property type="entry name" value="Ribosomal protein S2"/>
    <property type="match status" value="1"/>
</dbReference>
<dbReference type="Pfam" id="PF00318">
    <property type="entry name" value="Ribosomal_S2"/>
    <property type="match status" value="1"/>
</dbReference>
<comment type="similarity">
    <text evidence="1 5">Belongs to the universal ribosomal protein uS2 family.</text>
</comment>
<organism evidence="6 7">
    <name type="scientific">Candidatus Uhrbacteria bacterium CG10_big_fil_rev_8_21_14_0_10_50_16</name>
    <dbReference type="NCBI Taxonomy" id="1975039"/>
    <lineage>
        <taxon>Bacteria</taxon>
        <taxon>Candidatus Uhriibacteriota</taxon>
    </lineage>
</organism>
<evidence type="ECO:0000313" key="7">
    <source>
        <dbReference type="Proteomes" id="UP000230084"/>
    </source>
</evidence>
<dbReference type="PANTHER" id="PTHR12534:SF0">
    <property type="entry name" value="SMALL RIBOSOMAL SUBUNIT PROTEIN US2M"/>
    <property type="match status" value="1"/>
</dbReference>
<dbReference type="PANTHER" id="PTHR12534">
    <property type="entry name" value="30S RIBOSOMAL PROTEIN S2 PROKARYOTIC AND ORGANELLAR"/>
    <property type="match status" value="1"/>
</dbReference>
<evidence type="ECO:0000256" key="2">
    <source>
        <dbReference type="ARBA" id="ARBA00022980"/>
    </source>
</evidence>
<dbReference type="InterPro" id="IPR005706">
    <property type="entry name" value="Ribosomal_uS2_bac/mit/plastid"/>
</dbReference>
<evidence type="ECO:0000256" key="5">
    <source>
        <dbReference type="HAMAP-Rule" id="MF_00291"/>
    </source>
</evidence>
<accession>A0A2H0RM67</accession>
<evidence type="ECO:0000256" key="3">
    <source>
        <dbReference type="ARBA" id="ARBA00023274"/>
    </source>
</evidence>
<dbReference type="InterPro" id="IPR023591">
    <property type="entry name" value="Ribosomal_uS2_flav_dom_sf"/>
</dbReference>
<dbReference type="NCBIfam" id="TIGR01011">
    <property type="entry name" value="rpsB_bact"/>
    <property type="match status" value="1"/>
</dbReference>
<dbReference type="InterPro" id="IPR018130">
    <property type="entry name" value="Ribosomal_uS2_CS"/>
</dbReference>
<dbReference type="HAMAP" id="MF_00291_B">
    <property type="entry name" value="Ribosomal_uS2_B"/>
    <property type="match status" value="1"/>
</dbReference>
<evidence type="ECO:0000313" key="6">
    <source>
        <dbReference type="EMBL" id="PIR47642.1"/>
    </source>
</evidence>
<dbReference type="Proteomes" id="UP000230084">
    <property type="component" value="Unassembled WGS sequence"/>
</dbReference>
<dbReference type="CDD" id="cd01425">
    <property type="entry name" value="RPS2"/>
    <property type="match status" value="1"/>
</dbReference>
<dbReference type="GO" id="GO:0006412">
    <property type="term" value="P:translation"/>
    <property type="evidence" value="ECO:0007669"/>
    <property type="project" value="UniProtKB-UniRule"/>
</dbReference>
<dbReference type="Gene3D" id="3.40.50.10490">
    <property type="entry name" value="Glucose-6-phosphate isomerase like protein, domain 1"/>
    <property type="match status" value="1"/>
</dbReference>
<name>A0A2H0RM67_9BACT</name>
<dbReference type="Gene3D" id="1.10.287.610">
    <property type="entry name" value="Helix hairpin bin"/>
    <property type="match status" value="1"/>
</dbReference>
<dbReference type="GO" id="GO:0022627">
    <property type="term" value="C:cytosolic small ribosomal subunit"/>
    <property type="evidence" value="ECO:0007669"/>
    <property type="project" value="TreeGrafter"/>
</dbReference>
<protein>
    <recommendedName>
        <fullName evidence="4 5">Small ribosomal subunit protein uS2</fullName>
    </recommendedName>
</protein>
<keyword evidence="3 5" id="KW-0687">Ribonucleoprotein</keyword>
<comment type="caution">
    <text evidence="6">The sequence shown here is derived from an EMBL/GenBank/DDBJ whole genome shotgun (WGS) entry which is preliminary data.</text>
</comment>
<evidence type="ECO:0000256" key="1">
    <source>
        <dbReference type="ARBA" id="ARBA00006242"/>
    </source>
</evidence>